<dbReference type="KEGG" id="plig:NAG76_20140"/>
<name>A0A9J6ZDA2_9BACL</name>
<feature type="compositionally biased region" description="Low complexity" evidence="1">
    <location>
        <begin position="341"/>
        <end position="357"/>
    </location>
</feature>
<gene>
    <name evidence="2" type="ORF">NAG76_20140</name>
</gene>
<sequence length="380" mass="43555">MSVATENAARAQGSQVFHLHHALEGLSKDLLTSIRKHAAIKNVSKLNREQLKQTIIEQLPSAYELELSSLLELFDEERVQLLQEVVRRKGIIPFNEQLTQQQLQYWLELGLLFHTEVNGQDVVAMPNELVIVVDDHLRKLDHKKVALNSSLINTVKGMMYYYGALTHEQVSNNLARYAVFNQIEVPLMHIIINYRHYHNDLGLNEQYVHHAAIPDPTLIVKEHNQRPELDFAYFTALDLNKAGGERYTQRTQAHQLLVEFLMKQFKVQQLDANLIADQAEFGIRAGLQLQDLVEYMKRELIIQDEQTLNLLLPRLVIMYNHTAQWFLKGHNSASLNSNGEQSDVAQQPQQSQVTTAPQIGRNDPCYCGSGKKFKKCCINK</sequence>
<protein>
    <submittedName>
        <fullName evidence="2">SEC-C metal-binding domain-containing protein</fullName>
    </submittedName>
</protein>
<dbReference type="PANTHER" id="PTHR33747">
    <property type="entry name" value="UPF0225 PROTEIN SCO1677"/>
    <property type="match status" value="1"/>
</dbReference>
<reference evidence="2" key="1">
    <citation type="submission" date="2022-05" db="EMBL/GenBank/DDBJ databases">
        <title>Novel bacterial taxa in a minimal lignocellulolytic consortium and its capacity to transform plastics disclosed by genome-resolved metagenomics.</title>
        <authorList>
            <person name="Rodriguez C.A.D."/>
            <person name="Diaz-Garcia L."/>
            <person name="Herrera K."/>
            <person name="Tarazona N.A."/>
            <person name="Sproer C."/>
            <person name="Overmann J."/>
            <person name="Jimenez D.J."/>
        </authorList>
    </citation>
    <scope>NUCLEOTIDE SEQUENCE</scope>
    <source>
        <strain evidence="2">MAG5</strain>
    </source>
</reference>
<dbReference type="AlphaFoldDB" id="A0A9J6ZDA2"/>
<evidence type="ECO:0000313" key="2">
    <source>
        <dbReference type="EMBL" id="URN94107.1"/>
    </source>
</evidence>
<dbReference type="SUPFAM" id="SSF103642">
    <property type="entry name" value="Sec-C motif"/>
    <property type="match status" value="1"/>
</dbReference>
<dbReference type="PANTHER" id="PTHR33747:SF9">
    <property type="entry name" value="METAL-BINDING PROTEIN"/>
    <property type="match status" value="1"/>
</dbReference>
<dbReference type="EMBL" id="CP097899">
    <property type="protein sequence ID" value="URN94107.1"/>
    <property type="molecule type" value="Genomic_DNA"/>
</dbReference>
<feature type="region of interest" description="Disordered" evidence="1">
    <location>
        <begin position="337"/>
        <end position="357"/>
    </location>
</feature>
<dbReference type="Proteomes" id="UP001056756">
    <property type="component" value="Chromosome"/>
</dbReference>
<dbReference type="Gene3D" id="3.10.450.50">
    <property type="match status" value="1"/>
</dbReference>
<dbReference type="Pfam" id="PF02810">
    <property type="entry name" value="SEC-C"/>
    <property type="match status" value="1"/>
</dbReference>
<dbReference type="InterPro" id="IPR004027">
    <property type="entry name" value="SEC_C_motif"/>
</dbReference>
<proteinExistence type="predicted"/>
<evidence type="ECO:0000313" key="3">
    <source>
        <dbReference type="Proteomes" id="UP001056756"/>
    </source>
</evidence>
<accession>A0A9J6ZDA2</accession>
<organism evidence="2 3">
    <name type="scientific">Candidatus Pristimantibacillus lignocellulolyticus</name>
    <dbReference type="NCBI Taxonomy" id="2994561"/>
    <lineage>
        <taxon>Bacteria</taxon>
        <taxon>Bacillati</taxon>
        <taxon>Bacillota</taxon>
        <taxon>Bacilli</taxon>
        <taxon>Bacillales</taxon>
        <taxon>Paenibacillaceae</taxon>
        <taxon>Candidatus Pristimantibacillus</taxon>
    </lineage>
</organism>
<evidence type="ECO:0000256" key="1">
    <source>
        <dbReference type="SAM" id="MobiDB-lite"/>
    </source>
</evidence>